<comment type="caution">
    <text evidence="2">The sequence shown here is derived from an EMBL/GenBank/DDBJ whole genome shotgun (WGS) entry which is preliminary data.</text>
</comment>
<dbReference type="RefSeq" id="WP_109624954.1">
    <property type="nucleotide sequence ID" value="NZ_CABJAT010000002.1"/>
</dbReference>
<protein>
    <submittedName>
        <fullName evidence="2">Glyoxylase-like metal-dependent hydrolase (Beta-lactamase superfamily II)</fullName>
    </submittedName>
</protein>
<dbReference type="InterPro" id="IPR036866">
    <property type="entry name" value="RibonucZ/Hydroxyglut_hydro"/>
</dbReference>
<keyword evidence="3" id="KW-1185">Reference proteome</keyword>
<dbReference type="SUPFAM" id="SSF56281">
    <property type="entry name" value="Metallo-hydrolase/oxidoreductase"/>
    <property type="match status" value="1"/>
</dbReference>
<dbReference type="InterPro" id="IPR001279">
    <property type="entry name" value="Metallo-B-lactamas"/>
</dbReference>
<dbReference type="Gene3D" id="3.60.15.10">
    <property type="entry name" value="Ribonuclease Z/Hydroxyacylglutathione hydrolase-like"/>
    <property type="match status" value="1"/>
</dbReference>
<reference evidence="2 3" key="1">
    <citation type="submission" date="2018-05" db="EMBL/GenBank/DDBJ databases">
        <authorList>
            <person name="Goeker M."/>
            <person name="Huntemann M."/>
            <person name="Clum A."/>
            <person name="Pillay M."/>
            <person name="Palaniappan K."/>
            <person name="Varghese N."/>
            <person name="Mikhailova N."/>
            <person name="Stamatis D."/>
            <person name="Reddy T."/>
            <person name="Daum C."/>
            <person name="Shapiro N."/>
            <person name="Ivanova N."/>
            <person name="Kyrpides N."/>
            <person name="Woyke T."/>
        </authorList>
    </citation>
    <scope>NUCLEOTIDE SEQUENCE [LARGE SCALE GENOMIC DNA]</scope>
    <source>
        <strain evidence="2 3">DSM 26524</strain>
    </source>
</reference>
<dbReference type="PANTHER" id="PTHR42951">
    <property type="entry name" value="METALLO-BETA-LACTAMASE DOMAIN-CONTAINING"/>
    <property type="match status" value="1"/>
</dbReference>
<dbReference type="Proteomes" id="UP000245412">
    <property type="component" value="Unassembled WGS sequence"/>
</dbReference>
<proteinExistence type="predicted"/>
<dbReference type="EMBL" id="QGGY01000002">
    <property type="protein sequence ID" value="PWJ78005.1"/>
    <property type="molecule type" value="Genomic_DNA"/>
</dbReference>
<dbReference type="SMART" id="SM00849">
    <property type="entry name" value="Lactamase_B"/>
    <property type="match status" value="1"/>
</dbReference>
<evidence type="ECO:0000313" key="2">
    <source>
        <dbReference type="EMBL" id="PWJ78005.1"/>
    </source>
</evidence>
<dbReference type="AlphaFoldDB" id="A0AB73T7U9"/>
<sequence length="246" mass="27933">MQILKDVYKLAGEEYRMVPNIFAIKAENALILVDCGTDDSDWQIVLENMRYWGIDCLPVTHVLITHPHGDHAGNTAMLQRMGAKIIVGDKAVSVEEAENPLNFYYAYPAAYEPFVPDQYVKDGEELLIHGLKFSVIEAPGHSIGDVVYLVEMNGKNIMFLGDVFHIGAYGEKAWIGDQWFLDSDYDNYMRSLYKLMHIHADILLSAHMQGCLRDGDAVIRDAFIQAQEKFDGRWDKKVFLKELGLV</sequence>
<evidence type="ECO:0000259" key="1">
    <source>
        <dbReference type="SMART" id="SM00849"/>
    </source>
</evidence>
<dbReference type="Pfam" id="PF00753">
    <property type="entry name" value="Lactamase_B"/>
    <property type="match status" value="1"/>
</dbReference>
<name>A0AB73T7U9_9FIRM</name>
<feature type="domain" description="Metallo-beta-lactamase" evidence="1">
    <location>
        <begin position="18"/>
        <end position="207"/>
    </location>
</feature>
<evidence type="ECO:0000313" key="3">
    <source>
        <dbReference type="Proteomes" id="UP000245412"/>
    </source>
</evidence>
<dbReference type="InterPro" id="IPR050855">
    <property type="entry name" value="NDM-1-like"/>
</dbReference>
<accession>A0AB73T7U9</accession>
<organism evidence="2 3">
    <name type="scientific">Murimonas intestini</name>
    <dbReference type="NCBI Taxonomy" id="1337051"/>
    <lineage>
        <taxon>Bacteria</taxon>
        <taxon>Bacillati</taxon>
        <taxon>Bacillota</taxon>
        <taxon>Clostridia</taxon>
        <taxon>Lachnospirales</taxon>
        <taxon>Lachnospiraceae</taxon>
        <taxon>Murimonas</taxon>
    </lineage>
</organism>
<gene>
    <name evidence="2" type="ORF">C7383_102138</name>
</gene>
<dbReference type="CDD" id="cd06262">
    <property type="entry name" value="metallo-hydrolase-like_MBL-fold"/>
    <property type="match status" value="1"/>
</dbReference>